<gene>
    <name evidence="2" type="ORF">GCM10011403_18990</name>
</gene>
<dbReference type="RefSeq" id="WP_068810958.1">
    <property type="nucleotide sequence ID" value="NZ_BMIY01000007.1"/>
</dbReference>
<keyword evidence="3" id="KW-1185">Reference proteome</keyword>
<feature type="domain" description="PIN" evidence="1">
    <location>
        <begin position="4"/>
        <end position="124"/>
    </location>
</feature>
<evidence type="ECO:0000259" key="1">
    <source>
        <dbReference type="Pfam" id="PF01850"/>
    </source>
</evidence>
<reference evidence="2" key="2">
    <citation type="submission" date="2020-09" db="EMBL/GenBank/DDBJ databases">
        <authorList>
            <person name="Sun Q."/>
            <person name="Zhou Y."/>
        </authorList>
    </citation>
    <scope>NUCLEOTIDE SEQUENCE</scope>
    <source>
        <strain evidence="2">CGMCC 1.15425</strain>
    </source>
</reference>
<sequence>MKALDTNVLVRFLVDAEGDPEQHCIAAGFIETHCTAESPCAVSTMALCELAWVLQRAYKVPRADIADQIAALLDAQQLVVADRELVRRALVDYRQSGADFPDHVIAWLGRAAGADVTATFDKKAGKAPLFQYIGE</sequence>
<dbReference type="Proteomes" id="UP000627715">
    <property type="component" value="Unassembled WGS sequence"/>
</dbReference>
<dbReference type="InterPro" id="IPR029060">
    <property type="entry name" value="PIN-like_dom_sf"/>
</dbReference>
<protein>
    <submittedName>
        <fullName evidence="2">PIN domain-containing protein</fullName>
    </submittedName>
</protein>
<reference evidence="2" key="1">
    <citation type="journal article" date="2014" name="Int. J. Syst. Evol. Microbiol.">
        <title>Complete genome sequence of Corynebacterium casei LMG S-19264T (=DSM 44701T), isolated from a smear-ripened cheese.</title>
        <authorList>
            <consortium name="US DOE Joint Genome Institute (JGI-PGF)"/>
            <person name="Walter F."/>
            <person name="Albersmeier A."/>
            <person name="Kalinowski J."/>
            <person name="Ruckert C."/>
        </authorList>
    </citation>
    <scope>NUCLEOTIDE SEQUENCE</scope>
    <source>
        <strain evidence="2">CGMCC 1.15425</strain>
    </source>
</reference>
<organism evidence="2 3">
    <name type="scientific">Pseudohongiella nitratireducens</name>
    <dbReference type="NCBI Taxonomy" id="1768907"/>
    <lineage>
        <taxon>Bacteria</taxon>
        <taxon>Pseudomonadati</taxon>
        <taxon>Pseudomonadota</taxon>
        <taxon>Gammaproteobacteria</taxon>
        <taxon>Pseudomonadales</taxon>
        <taxon>Pseudohongiellaceae</taxon>
        <taxon>Pseudohongiella</taxon>
    </lineage>
</organism>
<dbReference type="CDD" id="cd18683">
    <property type="entry name" value="PIN_VapC-like"/>
    <property type="match status" value="1"/>
</dbReference>
<dbReference type="PANTHER" id="PTHR39664:SF2">
    <property type="entry name" value="NUCLEIC ACID-BINDING PROTEIN, CONTAINING PIN DOMAIN-RELATED"/>
    <property type="match status" value="1"/>
</dbReference>
<evidence type="ECO:0000313" key="2">
    <source>
        <dbReference type="EMBL" id="GFZ76123.1"/>
    </source>
</evidence>
<evidence type="ECO:0000313" key="3">
    <source>
        <dbReference type="Proteomes" id="UP000627715"/>
    </source>
</evidence>
<dbReference type="PANTHER" id="PTHR39664">
    <property type="match status" value="1"/>
</dbReference>
<dbReference type="InterPro" id="IPR002716">
    <property type="entry name" value="PIN_dom"/>
</dbReference>
<proteinExistence type="predicted"/>
<dbReference type="Gene3D" id="3.40.50.1010">
    <property type="entry name" value="5'-nuclease"/>
    <property type="match status" value="1"/>
</dbReference>
<dbReference type="SUPFAM" id="SSF88723">
    <property type="entry name" value="PIN domain-like"/>
    <property type="match status" value="1"/>
</dbReference>
<dbReference type="Pfam" id="PF01850">
    <property type="entry name" value="PIN"/>
    <property type="match status" value="1"/>
</dbReference>
<name>A0A916QJ10_9GAMM</name>
<dbReference type="AlphaFoldDB" id="A0A916QJ10"/>
<dbReference type="EMBL" id="BMIY01000007">
    <property type="protein sequence ID" value="GFZ76123.1"/>
    <property type="molecule type" value="Genomic_DNA"/>
</dbReference>
<comment type="caution">
    <text evidence="2">The sequence shown here is derived from an EMBL/GenBank/DDBJ whole genome shotgun (WGS) entry which is preliminary data.</text>
</comment>
<dbReference type="OrthoDB" id="32974at2"/>
<accession>A0A916QJ10</accession>